<protein>
    <recommendedName>
        <fullName evidence="2">Tyr recombinase domain-containing protein</fullName>
    </recommendedName>
</protein>
<dbReference type="InterPro" id="IPR002104">
    <property type="entry name" value="Integrase_catalytic"/>
</dbReference>
<dbReference type="InterPro" id="IPR011010">
    <property type="entry name" value="DNA_brk_join_enz"/>
</dbReference>
<sequence length="171" mass="19863">MTVDAIDFENGMVQIYKTVVKGRGGKRHVKDPKTKRGERTLTLPSIVISKLELLVKEIRIMKFKRGSAYNQKENWLFCNESGEVFYPNTPQRWWKRFCTKTNMRYISLHDLRHTHVSILLFSGVDPNTTSKRIGHASSTFTLDTYGHQIFEADKMTATKLDDVFSPKIHRI</sequence>
<dbReference type="Proteomes" id="UP000031938">
    <property type="component" value="Unassembled WGS sequence"/>
</dbReference>
<dbReference type="GO" id="GO:0003677">
    <property type="term" value="F:DNA binding"/>
    <property type="evidence" value="ECO:0007669"/>
    <property type="project" value="InterPro"/>
</dbReference>
<dbReference type="SUPFAM" id="SSF56349">
    <property type="entry name" value="DNA breaking-rejoining enzymes"/>
    <property type="match status" value="1"/>
</dbReference>
<dbReference type="Gene3D" id="1.10.443.10">
    <property type="entry name" value="Intergrase catalytic core"/>
    <property type="match status" value="1"/>
</dbReference>
<name>A0A0C2VF00_9BACL</name>
<keyword evidence="4" id="KW-1185">Reference proteome</keyword>
<dbReference type="GO" id="GO:0006310">
    <property type="term" value="P:DNA recombination"/>
    <property type="evidence" value="ECO:0007669"/>
    <property type="project" value="UniProtKB-KW"/>
</dbReference>
<feature type="domain" description="Tyr recombinase" evidence="2">
    <location>
        <begin position="1"/>
        <end position="158"/>
    </location>
</feature>
<accession>A0A0C2VF00</accession>
<dbReference type="InterPro" id="IPR013762">
    <property type="entry name" value="Integrase-like_cat_sf"/>
</dbReference>
<dbReference type="Pfam" id="PF00589">
    <property type="entry name" value="Phage_integrase"/>
    <property type="match status" value="1"/>
</dbReference>
<dbReference type="CDD" id="cd01189">
    <property type="entry name" value="INT_ICEBs1_C_like"/>
    <property type="match status" value="1"/>
</dbReference>
<reference evidence="3 4" key="1">
    <citation type="submission" date="2015-01" db="EMBL/GenBank/DDBJ databases">
        <title>Genome sequencing of Jeotgalibacillus soli.</title>
        <authorList>
            <person name="Goh K.M."/>
            <person name="Chan K.-G."/>
            <person name="Yaakop A.S."/>
            <person name="Ee R."/>
            <person name="Gan H.M."/>
            <person name="Chan C.S."/>
        </authorList>
    </citation>
    <scope>NUCLEOTIDE SEQUENCE [LARGE SCALE GENOMIC DNA]</scope>
    <source>
        <strain evidence="3 4">P9</strain>
    </source>
</reference>
<dbReference type="GO" id="GO:0015074">
    <property type="term" value="P:DNA integration"/>
    <property type="evidence" value="ECO:0007669"/>
    <property type="project" value="InterPro"/>
</dbReference>
<comment type="caution">
    <text evidence="3">The sequence shown here is derived from an EMBL/GenBank/DDBJ whole genome shotgun (WGS) entry which is preliminary data.</text>
</comment>
<dbReference type="AlphaFoldDB" id="A0A0C2VF00"/>
<evidence type="ECO:0000313" key="4">
    <source>
        <dbReference type="Proteomes" id="UP000031938"/>
    </source>
</evidence>
<dbReference type="STRING" id="889306.KP78_37960"/>
<organism evidence="3 4">
    <name type="scientific">Jeotgalibacillus soli</name>
    <dbReference type="NCBI Taxonomy" id="889306"/>
    <lineage>
        <taxon>Bacteria</taxon>
        <taxon>Bacillati</taxon>
        <taxon>Bacillota</taxon>
        <taxon>Bacilli</taxon>
        <taxon>Bacillales</taxon>
        <taxon>Caryophanaceae</taxon>
        <taxon>Jeotgalibacillus</taxon>
    </lineage>
</organism>
<dbReference type="PROSITE" id="PS51898">
    <property type="entry name" value="TYR_RECOMBINASE"/>
    <property type="match status" value="1"/>
</dbReference>
<proteinExistence type="predicted"/>
<dbReference type="PATRIC" id="fig|889306.3.peg.3812"/>
<evidence type="ECO:0000313" key="3">
    <source>
        <dbReference type="EMBL" id="KIL42573.1"/>
    </source>
</evidence>
<gene>
    <name evidence="3" type="ORF">KP78_37960</name>
</gene>
<dbReference type="EMBL" id="JXRP01000022">
    <property type="protein sequence ID" value="KIL42573.1"/>
    <property type="molecule type" value="Genomic_DNA"/>
</dbReference>
<evidence type="ECO:0000256" key="1">
    <source>
        <dbReference type="ARBA" id="ARBA00023172"/>
    </source>
</evidence>
<evidence type="ECO:0000259" key="2">
    <source>
        <dbReference type="PROSITE" id="PS51898"/>
    </source>
</evidence>
<keyword evidence="1" id="KW-0233">DNA recombination</keyword>